<protein>
    <submittedName>
        <fullName evidence="1">Uncharacterized protein</fullName>
    </submittedName>
</protein>
<name>A0ACC1QWN5_9HYPO</name>
<dbReference type="Proteomes" id="UP001148737">
    <property type="component" value="Unassembled WGS sequence"/>
</dbReference>
<sequence>MRLSQLIVFPAATRAAIASHHGKMDNLVIFGDSLSDDWRAHYVDVHHQLPPPGTMLPPTHQASSGGALWGEMVVNMTGARYYNYAFSGGTCSLGVASQPAGPPLGRFPTILEYEVPAFEADLAFPSLYPNRHPGNTVYAVWIGTNDLGVQGYLLDQNVPGKTLDDLVSCVYTSFDRIYASGGRRFVIMNEAPLDKAPMYKSLENGGQGDNPIFRNKTQYNTTQFEHKMFHYVEAVNSLFDYSAPFHLRLKRRWPGASITIFDLHLLFNDISENPQQYLDSPYNVTSSYKICDADNHCTLSSSWPPSSFLWYDGLHVTERAHEIIAKEFVSAVNGTSKFATTY</sequence>
<evidence type="ECO:0000313" key="1">
    <source>
        <dbReference type="EMBL" id="KAJ3493903.1"/>
    </source>
</evidence>
<proteinExistence type="predicted"/>
<comment type="caution">
    <text evidence="1">The sequence shown here is derived from an EMBL/GenBank/DDBJ whole genome shotgun (WGS) entry which is preliminary data.</text>
</comment>
<reference evidence="1" key="1">
    <citation type="submission" date="2022-07" db="EMBL/GenBank/DDBJ databases">
        <title>Genome Sequence of Lecanicillium saksenae.</title>
        <authorList>
            <person name="Buettner E."/>
        </authorList>
    </citation>
    <scope>NUCLEOTIDE SEQUENCE</scope>
    <source>
        <strain evidence="1">VT-O1</strain>
    </source>
</reference>
<accession>A0ACC1QWN5</accession>
<evidence type="ECO:0000313" key="2">
    <source>
        <dbReference type="Proteomes" id="UP001148737"/>
    </source>
</evidence>
<keyword evidence="2" id="KW-1185">Reference proteome</keyword>
<organism evidence="1 2">
    <name type="scientific">Lecanicillium saksenae</name>
    <dbReference type="NCBI Taxonomy" id="468837"/>
    <lineage>
        <taxon>Eukaryota</taxon>
        <taxon>Fungi</taxon>
        <taxon>Dikarya</taxon>
        <taxon>Ascomycota</taxon>
        <taxon>Pezizomycotina</taxon>
        <taxon>Sordariomycetes</taxon>
        <taxon>Hypocreomycetidae</taxon>
        <taxon>Hypocreales</taxon>
        <taxon>Cordycipitaceae</taxon>
        <taxon>Lecanicillium</taxon>
    </lineage>
</organism>
<gene>
    <name evidence="1" type="ORF">NLG97_g4431</name>
</gene>
<dbReference type="EMBL" id="JANAKD010000436">
    <property type="protein sequence ID" value="KAJ3493903.1"/>
    <property type="molecule type" value="Genomic_DNA"/>
</dbReference>